<keyword evidence="13" id="KW-0732">Signal</keyword>
<dbReference type="InterPro" id="IPR001590">
    <property type="entry name" value="Peptidase_M12B"/>
</dbReference>
<dbReference type="PANTHER" id="PTHR11905">
    <property type="entry name" value="ADAM A DISINTEGRIN AND METALLOPROTEASE DOMAIN"/>
    <property type="match status" value="1"/>
</dbReference>
<feature type="domain" description="Peptidase M12B" evidence="16">
    <location>
        <begin position="201"/>
        <end position="396"/>
    </location>
</feature>
<keyword evidence="3" id="KW-0812">Transmembrane</keyword>
<gene>
    <name evidence="17" type="ORF">HJG60_000289</name>
</gene>
<feature type="domain" description="Disintegrin" evidence="15">
    <location>
        <begin position="404"/>
        <end position="490"/>
    </location>
</feature>
<dbReference type="PROSITE" id="PS50214">
    <property type="entry name" value="DISINTEGRIN_2"/>
    <property type="match status" value="2"/>
</dbReference>
<evidence type="ECO:0000256" key="5">
    <source>
        <dbReference type="ARBA" id="ARBA00022801"/>
    </source>
</evidence>
<evidence type="ECO:0000313" key="18">
    <source>
        <dbReference type="Proteomes" id="UP000664940"/>
    </source>
</evidence>
<feature type="chain" id="PRO_5032816682" evidence="13">
    <location>
        <begin position="21"/>
        <end position="1100"/>
    </location>
</feature>
<dbReference type="GO" id="GO:0046872">
    <property type="term" value="F:metal ion binding"/>
    <property type="evidence" value="ECO:0007669"/>
    <property type="project" value="UniProtKB-KW"/>
</dbReference>
<evidence type="ECO:0000256" key="13">
    <source>
        <dbReference type="SAM" id="SignalP"/>
    </source>
</evidence>
<evidence type="ECO:0000256" key="11">
    <source>
        <dbReference type="PROSITE-ProRule" id="PRU00076"/>
    </source>
</evidence>
<dbReference type="FunFam" id="3.40.390.10:FF:000002">
    <property type="entry name" value="Disintegrin and metalloproteinase domain-containing protein 22"/>
    <property type="match status" value="2"/>
</dbReference>
<evidence type="ECO:0000256" key="6">
    <source>
        <dbReference type="ARBA" id="ARBA00022833"/>
    </source>
</evidence>
<feature type="disulfide bond" evidence="10">
    <location>
        <begin position="462"/>
        <end position="482"/>
    </location>
</feature>
<keyword evidence="6 12" id="KW-0862">Zinc</keyword>
<dbReference type="InterPro" id="IPR001762">
    <property type="entry name" value="Disintegrin_dom"/>
</dbReference>
<name>A0A834DQD4_9CHIR</name>
<keyword evidence="4 12" id="KW-0479">Metal-binding</keyword>
<feature type="disulfide bond" evidence="12">
    <location>
        <begin position="353"/>
        <end position="358"/>
    </location>
</feature>
<dbReference type="SMART" id="SM00608">
    <property type="entry name" value="ACR"/>
    <property type="match status" value="1"/>
</dbReference>
<dbReference type="PROSITE" id="PS50026">
    <property type="entry name" value="EGF_3"/>
    <property type="match status" value="1"/>
</dbReference>
<keyword evidence="7" id="KW-1133">Transmembrane helix</keyword>
<dbReference type="FunFam" id="4.10.70.10:FF:000001">
    <property type="entry name" value="Disintegrin and metalloproteinase domain-containing protein 22"/>
    <property type="match status" value="1"/>
</dbReference>
<feature type="binding site" evidence="12">
    <location>
        <position position="346"/>
    </location>
    <ligand>
        <name>Zn(2+)</name>
        <dbReference type="ChEBI" id="CHEBI:29105"/>
        <note>catalytic</note>
    </ligand>
</feature>
<evidence type="ECO:0000259" key="15">
    <source>
        <dbReference type="PROSITE" id="PS50214"/>
    </source>
</evidence>
<feature type="signal peptide" evidence="13">
    <location>
        <begin position="1"/>
        <end position="20"/>
    </location>
</feature>
<sequence>MLRGLLLVATCFLSSTSVTALNDFSGGKKYEVVYPRRVHPLREREVKEPDQQEKFETELKYEMTVNGKIAVLYLKKSKNIRAPGYTETHYNSFGKEVTASPQIMDDCYYQGHIINANFSEASISTCRGLRGYFSQGEERYFIKPLSPTNWDEQEHALFMHDPEAKKTDATCGADDLLWAHVAPPATSLVKLNDRKVQEQKKYVEYYLVLDNGEFNKYNRDPEEIRNRVFEMVNYINMVYKKLDTHVVLVGMEVWNEEDKIEISPNASFTLNNFWKWRESVLLRRRHHDIAQLITARGFSGMTVGLAFMSSMCTPYSVGVIQDHSDNALSVAGTMAHEMGHNFGMFHDYYLCQCPEKICVMEEALSIDTPTDFSSCSRVSFAQFSEGKLSDCLFNAPLPADVLSTPLCGNQLVEAEEDCDCGTSEECTNICCNAETCTVKAGSMCASGECCEGCQIKKGGTVCRPAKDECDLPEMCDGQSALCPDDRFQVNGFPCQNGKGYCLMGLCPTLQAQCSELWGPGAEVADMSCYSKNTNGLRYGYCRKVGDTHVPCKANDVMCGKLFCQGGSDNLHQKGSVITFLTCKAFHSEDKSQEIGMVANGTKCGDKKVCIEAECVDIEKAYKSTNCSSRCEGHAVCDHELQCQCKEGWAPPLCRDSSVVFSLAIRQTPEIELYKVVHPKKLHILHKREVQNNRTETHGNEERYEPELQYQIILNGEVILSLQKTKHLLGPNYTETYYSLGEEITTSPQNAEHCYYKGHILNEKDSVASISTCNGLRGYFTHQNQRYMIKPLKSTDQEEHAVLTYNQEELDPANLTCGVKNVGRKHSIIRTTRSLKSPEQEEFLRAAKHIDLFLVLDNAFYNMYQGNLTLVRSFLFEVMNLLNVIYNTIDVQVALVGMEIWSDGDKIKIEPNAGATFTNFLNWHRSNLGKMKPHDHAQLLSGRAFAHKRAGVAAANSLCSPSSVAVIEANRKNNVALVAVMSHELGHALGMPDVPYTTRCPSGSCVMNEYLSSKFPKDFSVSSRSHFERYISSAKSKCLLQAPTAKDVPTAPVCGNKLLEAGEECDCGSSKECSQPCCEATDCKFKPSADCAQWTQNHTTK</sequence>
<evidence type="ECO:0000256" key="9">
    <source>
        <dbReference type="ARBA" id="ARBA00023157"/>
    </source>
</evidence>
<dbReference type="EMBL" id="JABVXQ010000008">
    <property type="protein sequence ID" value="KAF6092065.1"/>
    <property type="molecule type" value="Genomic_DNA"/>
</dbReference>
<keyword evidence="11" id="KW-0245">EGF-like domain</keyword>
<proteinExistence type="predicted"/>
<dbReference type="Pfam" id="PF01562">
    <property type="entry name" value="Pep_M12B_propep"/>
    <property type="match status" value="2"/>
</dbReference>
<feature type="domain" description="Peptidase M12B" evidence="16">
    <location>
        <begin position="847"/>
        <end position="1042"/>
    </location>
</feature>
<evidence type="ECO:0000256" key="8">
    <source>
        <dbReference type="ARBA" id="ARBA00023136"/>
    </source>
</evidence>
<evidence type="ECO:0000259" key="16">
    <source>
        <dbReference type="PROSITE" id="PS50215"/>
    </source>
</evidence>
<dbReference type="InterPro" id="IPR036436">
    <property type="entry name" value="Disintegrin_dom_sf"/>
</dbReference>
<dbReference type="PROSITE" id="PS50215">
    <property type="entry name" value="ADAM_MEPRO"/>
    <property type="match status" value="2"/>
</dbReference>
<evidence type="ECO:0000256" key="3">
    <source>
        <dbReference type="ARBA" id="ARBA00022692"/>
    </source>
</evidence>
<reference evidence="17 18" key="1">
    <citation type="journal article" date="2020" name="Nature">
        <title>Six reference-quality genomes reveal evolution of bat adaptations.</title>
        <authorList>
            <person name="Jebb D."/>
            <person name="Huang Z."/>
            <person name="Pippel M."/>
            <person name="Hughes G.M."/>
            <person name="Lavrichenko K."/>
            <person name="Devanna P."/>
            <person name="Winkler S."/>
            <person name="Jermiin L.S."/>
            <person name="Skirmuntt E.C."/>
            <person name="Katzourakis A."/>
            <person name="Burkitt-Gray L."/>
            <person name="Ray D.A."/>
            <person name="Sullivan K.A.M."/>
            <person name="Roscito J.G."/>
            <person name="Kirilenko B.M."/>
            <person name="Davalos L.M."/>
            <person name="Corthals A.P."/>
            <person name="Power M.L."/>
            <person name="Jones G."/>
            <person name="Ransome R.D."/>
            <person name="Dechmann D.K.N."/>
            <person name="Locatelli A.G."/>
            <person name="Puechmaille S.J."/>
            <person name="Fedrigo O."/>
            <person name="Jarvis E.D."/>
            <person name="Hiller M."/>
            <person name="Vernes S.C."/>
            <person name="Myers E.W."/>
            <person name="Teeling E.C."/>
        </authorList>
    </citation>
    <scope>NUCLEOTIDE SEQUENCE [LARGE SCALE GENOMIC DNA]</scope>
    <source>
        <strain evidence="17">Bat1K_MPI-CBG_1</strain>
    </source>
</reference>
<dbReference type="GO" id="GO:0004222">
    <property type="term" value="F:metalloendopeptidase activity"/>
    <property type="evidence" value="ECO:0007669"/>
    <property type="project" value="InterPro"/>
</dbReference>
<comment type="subcellular location">
    <subcellularLocation>
        <location evidence="2">Membrane</location>
        <topology evidence="2">Single-pass membrane protein</topology>
    </subcellularLocation>
</comment>
<evidence type="ECO:0000256" key="12">
    <source>
        <dbReference type="PROSITE-ProRule" id="PRU00276"/>
    </source>
</evidence>
<dbReference type="PROSITE" id="PS01186">
    <property type="entry name" value="EGF_2"/>
    <property type="match status" value="1"/>
</dbReference>
<keyword evidence="9 11" id="KW-1015">Disulfide bond</keyword>
<feature type="disulfide bond" evidence="11">
    <location>
        <begin position="644"/>
        <end position="653"/>
    </location>
</feature>
<evidence type="ECO:0000256" key="2">
    <source>
        <dbReference type="ARBA" id="ARBA00004167"/>
    </source>
</evidence>
<accession>A0A834DQD4</accession>
<dbReference type="Pfam" id="PF00200">
    <property type="entry name" value="Disintegrin"/>
    <property type="match status" value="1"/>
</dbReference>
<feature type="domain" description="EGF-like" evidence="14">
    <location>
        <begin position="622"/>
        <end position="654"/>
    </location>
</feature>
<feature type="disulfide bond" evidence="11">
    <location>
        <begin position="626"/>
        <end position="636"/>
    </location>
</feature>
<dbReference type="SUPFAM" id="SSF57552">
    <property type="entry name" value="Blood coagulation inhibitor (disintegrin)"/>
    <property type="match status" value="1"/>
</dbReference>
<dbReference type="Gene3D" id="4.10.70.10">
    <property type="entry name" value="Disintegrin domain"/>
    <property type="match status" value="2"/>
</dbReference>
<dbReference type="InterPro" id="IPR024079">
    <property type="entry name" value="MetalloPept_cat_dom_sf"/>
</dbReference>
<dbReference type="Pfam" id="PF01421">
    <property type="entry name" value="Reprolysin"/>
    <property type="match status" value="2"/>
</dbReference>
<dbReference type="InterPro" id="IPR006586">
    <property type="entry name" value="ADAM_Cys-rich"/>
</dbReference>
<feature type="binding site" evidence="12">
    <location>
        <position position="336"/>
    </location>
    <ligand>
        <name>Zn(2+)</name>
        <dbReference type="ChEBI" id="CHEBI:29105"/>
        <note>catalytic</note>
    </ligand>
</feature>
<protein>
    <submittedName>
        <fullName evidence="17">ADAM metallopeptidase domain 28</fullName>
    </submittedName>
</protein>
<keyword evidence="8" id="KW-0472">Membrane</keyword>
<feature type="active site" evidence="12">
    <location>
        <position position="983"/>
    </location>
</feature>
<evidence type="ECO:0000313" key="17">
    <source>
        <dbReference type="EMBL" id="KAF6092065.1"/>
    </source>
</evidence>
<dbReference type="InterPro" id="IPR000742">
    <property type="entry name" value="EGF"/>
</dbReference>
<dbReference type="Gene3D" id="3.40.390.10">
    <property type="entry name" value="Collagenase (Catalytic Domain)"/>
    <property type="match status" value="2"/>
</dbReference>
<dbReference type="CDD" id="cd04269">
    <property type="entry name" value="ZnMc_adamalysin_II_like"/>
    <property type="match status" value="2"/>
</dbReference>
<dbReference type="SUPFAM" id="SSF55486">
    <property type="entry name" value="Metalloproteases ('zincins'), catalytic domain"/>
    <property type="match status" value="2"/>
</dbReference>
<evidence type="ECO:0000256" key="10">
    <source>
        <dbReference type="PROSITE-ProRule" id="PRU00068"/>
    </source>
</evidence>
<feature type="disulfide bond" evidence="12">
    <location>
        <begin position="999"/>
        <end position="1004"/>
    </location>
</feature>
<dbReference type="GO" id="GO:0006508">
    <property type="term" value="P:proteolysis"/>
    <property type="evidence" value="ECO:0007669"/>
    <property type="project" value="InterPro"/>
</dbReference>
<feature type="active site" evidence="12">
    <location>
        <position position="337"/>
    </location>
</feature>
<evidence type="ECO:0000256" key="7">
    <source>
        <dbReference type="ARBA" id="ARBA00022989"/>
    </source>
</evidence>
<evidence type="ECO:0000259" key="14">
    <source>
        <dbReference type="PROSITE" id="PS50026"/>
    </source>
</evidence>
<feature type="binding site" evidence="12">
    <location>
        <position position="340"/>
    </location>
    <ligand>
        <name>Zn(2+)</name>
        <dbReference type="ChEBI" id="CHEBI:29105"/>
        <note>catalytic</note>
    </ligand>
</feature>
<keyword evidence="5" id="KW-0378">Hydrolase</keyword>
<dbReference type="GO" id="GO:0005886">
    <property type="term" value="C:plasma membrane"/>
    <property type="evidence" value="ECO:0007669"/>
    <property type="project" value="TreeGrafter"/>
</dbReference>
<comment type="cofactor">
    <cofactor evidence="1">
        <name>Zn(2+)</name>
        <dbReference type="ChEBI" id="CHEBI:29105"/>
    </cofactor>
</comment>
<comment type="caution">
    <text evidence="17">The sequence shown here is derived from an EMBL/GenBank/DDBJ whole genome shotgun (WGS) entry which is preliminary data.</text>
</comment>
<feature type="disulfide bond" evidence="12">
    <location>
        <begin position="351"/>
        <end position="375"/>
    </location>
</feature>
<dbReference type="Proteomes" id="UP000664940">
    <property type="component" value="Unassembled WGS sequence"/>
</dbReference>
<dbReference type="PRINTS" id="PR00289">
    <property type="entry name" value="DISINTEGRIN"/>
</dbReference>
<dbReference type="PANTHER" id="PTHR11905:SF32">
    <property type="entry name" value="DISINTEGRIN AND METALLOPROTEINASE DOMAIN-CONTAINING PROTEIN 28"/>
    <property type="match status" value="1"/>
</dbReference>
<evidence type="ECO:0000256" key="1">
    <source>
        <dbReference type="ARBA" id="ARBA00001947"/>
    </source>
</evidence>
<comment type="caution">
    <text evidence="11">Lacks conserved residue(s) required for the propagation of feature annotation.</text>
</comment>
<dbReference type="InterPro" id="IPR002870">
    <property type="entry name" value="Peptidase_M12B_N"/>
</dbReference>
<dbReference type="SMART" id="SM00050">
    <property type="entry name" value="DISIN"/>
    <property type="match status" value="1"/>
</dbReference>
<organism evidence="17 18">
    <name type="scientific">Phyllostomus discolor</name>
    <name type="common">pale spear-nosed bat</name>
    <dbReference type="NCBI Taxonomy" id="89673"/>
    <lineage>
        <taxon>Eukaryota</taxon>
        <taxon>Metazoa</taxon>
        <taxon>Chordata</taxon>
        <taxon>Craniata</taxon>
        <taxon>Vertebrata</taxon>
        <taxon>Euteleostomi</taxon>
        <taxon>Mammalia</taxon>
        <taxon>Eutheria</taxon>
        <taxon>Laurasiatheria</taxon>
        <taxon>Chiroptera</taxon>
        <taxon>Yangochiroptera</taxon>
        <taxon>Phyllostomidae</taxon>
        <taxon>Phyllostominae</taxon>
        <taxon>Phyllostomus</taxon>
    </lineage>
</organism>
<dbReference type="InterPro" id="IPR034027">
    <property type="entry name" value="Reprolysin_adamalysin"/>
</dbReference>
<feature type="domain" description="Disintegrin" evidence="15">
    <location>
        <begin position="1050"/>
        <end position="1100"/>
    </location>
</feature>
<dbReference type="Pfam" id="PF08516">
    <property type="entry name" value="ADAM_CR"/>
    <property type="match status" value="1"/>
</dbReference>
<evidence type="ECO:0000256" key="4">
    <source>
        <dbReference type="ARBA" id="ARBA00022723"/>
    </source>
</evidence>
<dbReference type="AlphaFoldDB" id="A0A834DQD4"/>